<dbReference type="EMBL" id="KN818244">
    <property type="protein sequence ID" value="KIL65206.1"/>
    <property type="molecule type" value="Genomic_DNA"/>
</dbReference>
<evidence type="ECO:0000259" key="4">
    <source>
        <dbReference type="Pfam" id="PF20147"/>
    </source>
</evidence>
<dbReference type="HOGENOM" id="CLU_2704308_0_0_1"/>
<name>A0A0C2X7C9_AMAMK</name>
<gene>
    <name evidence="5" type="ORF">M378DRAFT_162472</name>
</gene>
<proteinExistence type="predicted"/>
<keyword evidence="6" id="KW-1185">Reference proteome</keyword>
<dbReference type="GO" id="GO:0043657">
    <property type="term" value="C:host cell"/>
    <property type="evidence" value="ECO:0007669"/>
    <property type="project" value="UniProtKB-SubCell"/>
</dbReference>
<dbReference type="OrthoDB" id="3171351at2759"/>
<reference evidence="5 6" key="1">
    <citation type="submission" date="2014-04" db="EMBL/GenBank/DDBJ databases">
        <title>Evolutionary Origins and Diversification of the Mycorrhizal Mutualists.</title>
        <authorList>
            <consortium name="DOE Joint Genome Institute"/>
            <consortium name="Mycorrhizal Genomics Consortium"/>
            <person name="Kohler A."/>
            <person name="Kuo A."/>
            <person name="Nagy L.G."/>
            <person name="Floudas D."/>
            <person name="Copeland A."/>
            <person name="Barry K.W."/>
            <person name="Cichocki N."/>
            <person name="Veneault-Fourrey C."/>
            <person name="LaButti K."/>
            <person name="Lindquist E.A."/>
            <person name="Lipzen A."/>
            <person name="Lundell T."/>
            <person name="Morin E."/>
            <person name="Murat C."/>
            <person name="Riley R."/>
            <person name="Ohm R."/>
            <person name="Sun H."/>
            <person name="Tunlid A."/>
            <person name="Henrissat B."/>
            <person name="Grigoriev I.V."/>
            <person name="Hibbett D.S."/>
            <person name="Martin F."/>
        </authorList>
    </citation>
    <scope>NUCLEOTIDE SEQUENCE [LARGE SCALE GENOMIC DNA]</scope>
    <source>
        <strain evidence="5 6">Koide BX008</strain>
    </source>
</reference>
<dbReference type="AlphaFoldDB" id="A0A0C2X7C9"/>
<sequence length="73" mass="8392">MSLQESRRLWCFLEGDSKLKPYYIFDIPINANVDLLRVAIKKRIGCLRDIDADCLQLRKVVSLIPGIIVSRSD</sequence>
<dbReference type="Pfam" id="PF20147">
    <property type="entry name" value="Crinkler"/>
    <property type="match status" value="1"/>
</dbReference>
<protein>
    <recommendedName>
        <fullName evidence="4">Crinkler effector protein N-terminal domain-containing protein</fullName>
    </recommendedName>
</protein>
<feature type="domain" description="Crinkler effector protein N-terminal" evidence="4">
    <location>
        <begin position="8"/>
        <end position="60"/>
    </location>
</feature>
<dbReference type="GO" id="GO:0005576">
    <property type="term" value="C:extracellular region"/>
    <property type="evidence" value="ECO:0007669"/>
    <property type="project" value="UniProtKB-SubCell"/>
</dbReference>
<accession>A0A0C2X7C9</accession>
<dbReference type="InterPro" id="IPR045379">
    <property type="entry name" value="Crinkler_N"/>
</dbReference>
<evidence type="ECO:0000313" key="6">
    <source>
        <dbReference type="Proteomes" id="UP000054549"/>
    </source>
</evidence>
<evidence type="ECO:0000256" key="1">
    <source>
        <dbReference type="ARBA" id="ARBA00004340"/>
    </source>
</evidence>
<dbReference type="InParanoid" id="A0A0C2X7C9"/>
<dbReference type="Proteomes" id="UP000054549">
    <property type="component" value="Unassembled WGS sequence"/>
</dbReference>
<evidence type="ECO:0000313" key="5">
    <source>
        <dbReference type="EMBL" id="KIL65206.1"/>
    </source>
</evidence>
<keyword evidence="3" id="KW-0964">Secreted</keyword>
<evidence type="ECO:0000256" key="3">
    <source>
        <dbReference type="ARBA" id="ARBA00022525"/>
    </source>
</evidence>
<evidence type="ECO:0000256" key="2">
    <source>
        <dbReference type="ARBA" id="ARBA00004613"/>
    </source>
</evidence>
<comment type="subcellular location">
    <subcellularLocation>
        <location evidence="1">Host cell</location>
    </subcellularLocation>
    <subcellularLocation>
        <location evidence="2">Secreted</location>
    </subcellularLocation>
</comment>
<organism evidence="5 6">
    <name type="scientific">Amanita muscaria (strain Koide BX008)</name>
    <dbReference type="NCBI Taxonomy" id="946122"/>
    <lineage>
        <taxon>Eukaryota</taxon>
        <taxon>Fungi</taxon>
        <taxon>Dikarya</taxon>
        <taxon>Basidiomycota</taxon>
        <taxon>Agaricomycotina</taxon>
        <taxon>Agaricomycetes</taxon>
        <taxon>Agaricomycetidae</taxon>
        <taxon>Agaricales</taxon>
        <taxon>Pluteineae</taxon>
        <taxon>Amanitaceae</taxon>
        <taxon>Amanita</taxon>
    </lineage>
</organism>